<dbReference type="SUPFAM" id="SSF51735">
    <property type="entry name" value="NAD(P)-binding Rossmann-fold domains"/>
    <property type="match status" value="1"/>
</dbReference>
<dbReference type="GO" id="GO:0016020">
    <property type="term" value="C:membrane"/>
    <property type="evidence" value="ECO:0007669"/>
    <property type="project" value="TreeGrafter"/>
</dbReference>
<dbReference type="RefSeq" id="WP_114985049.1">
    <property type="nucleotide sequence ID" value="NZ_CP027806.1"/>
</dbReference>
<dbReference type="CDD" id="cd05233">
    <property type="entry name" value="SDR_c"/>
    <property type="match status" value="1"/>
</dbReference>
<dbReference type="PANTHER" id="PTHR44196">
    <property type="entry name" value="DEHYDROGENASE/REDUCTASE SDR FAMILY MEMBER 7B"/>
    <property type="match status" value="1"/>
</dbReference>
<evidence type="ECO:0000313" key="5">
    <source>
        <dbReference type="Proteomes" id="UP000254808"/>
    </source>
</evidence>
<dbReference type="InterPro" id="IPR036291">
    <property type="entry name" value="NAD(P)-bd_dom_sf"/>
</dbReference>
<organism evidence="4 5">
    <name type="scientific">Cyclonatronum proteinivorum</name>
    <dbReference type="NCBI Taxonomy" id="1457365"/>
    <lineage>
        <taxon>Bacteria</taxon>
        <taxon>Pseudomonadati</taxon>
        <taxon>Balneolota</taxon>
        <taxon>Balneolia</taxon>
        <taxon>Balneolales</taxon>
        <taxon>Cyclonatronaceae</taxon>
        <taxon>Cyclonatronum</taxon>
    </lineage>
</organism>
<dbReference type="PANTHER" id="PTHR44196:SF1">
    <property type="entry name" value="DEHYDROGENASE_REDUCTASE SDR FAMILY MEMBER 7B"/>
    <property type="match status" value="1"/>
</dbReference>
<evidence type="ECO:0000256" key="2">
    <source>
        <dbReference type="ARBA" id="ARBA00023002"/>
    </source>
</evidence>
<sequence length="239" mass="25685">MKDQVVLIVGGSGGVGTSVAKLFAKAGAKIVLAARNRSKAEEAALEINNGGGEAYVIDVDVTDSSSVFKMTDDIIKEFGKVDILVNAFGLGIIQPLLDVDPRKAKEVFDVNVYGTFLVTQSILRHMATAKSGKVVMFPGILGKAVMKGSSVYSASKFAVTGMTKALVDEHRRSNVKFTLMYLGGIDTGFWDSDLIDMRVQRDKMLTANEVAKAVYYACSQPGNAVLNEIVIQPDSHQMV</sequence>
<reference evidence="4 5" key="1">
    <citation type="submission" date="2018-03" db="EMBL/GenBank/DDBJ databases">
        <title>Phenotypic and genomic properties of Cyclonatronum proteinivorum gen. nov., sp. nov., a haloalkaliphilic bacteroidete from soda lakes possessing Na+-translocating rhodopsin.</title>
        <authorList>
            <person name="Toshchakov S.V."/>
            <person name="Korzhenkov A."/>
            <person name="Samarov N.I."/>
            <person name="Kublanov I.V."/>
            <person name="Muntyan M.S."/>
            <person name="Sorokin D.Y."/>
        </authorList>
    </citation>
    <scope>NUCLEOTIDE SEQUENCE [LARGE SCALE GENOMIC DNA]</scope>
    <source>
        <strain evidence="4 5">Omega</strain>
    </source>
</reference>
<dbReference type="EMBL" id="CP027806">
    <property type="protein sequence ID" value="AXJ01905.1"/>
    <property type="molecule type" value="Genomic_DNA"/>
</dbReference>
<keyword evidence="2" id="KW-0560">Oxidoreductase</keyword>
<dbReference type="Proteomes" id="UP000254808">
    <property type="component" value="Chromosome"/>
</dbReference>
<dbReference type="AlphaFoldDB" id="A0A345UN53"/>
<proteinExistence type="inferred from homology"/>
<dbReference type="Gene3D" id="3.40.50.720">
    <property type="entry name" value="NAD(P)-binding Rossmann-like Domain"/>
    <property type="match status" value="1"/>
</dbReference>
<evidence type="ECO:0000256" key="3">
    <source>
        <dbReference type="RuleBase" id="RU000363"/>
    </source>
</evidence>
<dbReference type="GO" id="GO:0016491">
    <property type="term" value="F:oxidoreductase activity"/>
    <property type="evidence" value="ECO:0007669"/>
    <property type="project" value="UniProtKB-KW"/>
</dbReference>
<evidence type="ECO:0000313" key="4">
    <source>
        <dbReference type="EMBL" id="AXJ01905.1"/>
    </source>
</evidence>
<name>A0A345UN53_9BACT</name>
<dbReference type="InterPro" id="IPR002347">
    <property type="entry name" value="SDR_fam"/>
</dbReference>
<protein>
    <submittedName>
        <fullName evidence="4">NADP-dependent 3-hydroxy acid dehydrogenase YdfG</fullName>
    </submittedName>
</protein>
<comment type="similarity">
    <text evidence="1 3">Belongs to the short-chain dehydrogenases/reductases (SDR) family.</text>
</comment>
<evidence type="ECO:0000256" key="1">
    <source>
        <dbReference type="ARBA" id="ARBA00006484"/>
    </source>
</evidence>
<dbReference type="KEGG" id="cprv:CYPRO_2663"/>
<keyword evidence="5" id="KW-1185">Reference proteome</keyword>
<gene>
    <name evidence="4" type="ORF">CYPRO_2663</name>
</gene>
<dbReference type="Pfam" id="PF00106">
    <property type="entry name" value="adh_short"/>
    <property type="match status" value="1"/>
</dbReference>
<dbReference type="OrthoDB" id="9810734at2"/>
<accession>A0A345UN53</accession>
<dbReference type="PRINTS" id="PR00081">
    <property type="entry name" value="GDHRDH"/>
</dbReference>
<dbReference type="PRINTS" id="PR00080">
    <property type="entry name" value="SDRFAMILY"/>
</dbReference>